<evidence type="ECO:0008006" key="4">
    <source>
        <dbReference type="Google" id="ProtNLM"/>
    </source>
</evidence>
<dbReference type="Pfam" id="PF13197">
    <property type="entry name" value="DUF4013"/>
    <property type="match status" value="1"/>
</dbReference>
<keyword evidence="1" id="KW-1133">Transmembrane helix</keyword>
<dbReference type="Proteomes" id="UP000831817">
    <property type="component" value="Chromosome"/>
</dbReference>
<feature type="transmembrane region" description="Helical" evidence="1">
    <location>
        <begin position="21"/>
        <end position="40"/>
    </location>
</feature>
<feature type="transmembrane region" description="Helical" evidence="1">
    <location>
        <begin position="97"/>
        <end position="119"/>
    </location>
</feature>
<dbReference type="RefSeq" id="WP_248564721.1">
    <property type="nucleotide sequence ID" value="NZ_AP025698.1"/>
</dbReference>
<keyword evidence="3" id="KW-1185">Reference proteome</keyword>
<dbReference type="InterPro" id="IPR025098">
    <property type="entry name" value="DUF4013"/>
</dbReference>
<proteinExistence type="predicted"/>
<name>A0ABN6PD66_9EURY</name>
<feature type="transmembrane region" description="Helical" evidence="1">
    <location>
        <begin position="179"/>
        <end position="200"/>
    </location>
</feature>
<organism evidence="2 3">
    <name type="scientific">Methanothermobacter tenebrarum</name>
    <dbReference type="NCBI Taxonomy" id="680118"/>
    <lineage>
        <taxon>Archaea</taxon>
        <taxon>Methanobacteriati</taxon>
        <taxon>Methanobacteriota</taxon>
        <taxon>Methanomada group</taxon>
        <taxon>Methanobacteria</taxon>
        <taxon>Methanobacteriales</taxon>
        <taxon>Methanobacteriaceae</taxon>
        <taxon>Methanothermobacter</taxon>
    </lineage>
</organism>
<accession>A0ABN6PD66</accession>
<feature type="transmembrane region" description="Helical" evidence="1">
    <location>
        <begin position="131"/>
        <end position="153"/>
    </location>
</feature>
<sequence length="201" mass="22264">MNIREIIGDAIKYPASNWRKLITLGVIFLLINTLPLLGGFLSAPPLILMVVSLILMLIPLFFVIGYTFRVLRTTIAGSDELPEFDRLGEMFIDGLKVSIVFIIYMIIPGLIMDIGPFIARANPTISSITGLVGIIVAIIFLLPLTIAIAHMAANGQFRAAFRIREVLDAISRIGWGKYIIWYIVVVIMVGIISFALKFIIT</sequence>
<reference evidence="2 3" key="1">
    <citation type="submission" date="2022-04" db="EMBL/GenBank/DDBJ databases">
        <title>Complete genome of Methanothermobacter tenebrarum strain RMAS.</title>
        <authorList>
            <person name="Nakamura K."/>
            <person name="Oshima K."/>
            <person name="Hattori M."/>
            <person name="Kamagata Y."/>
            <person name="Takamizawa K."/>
        </authorList>
    </citation>
    <scope>NUCLEOTIDE SEQUENCE [LARGE SCALE GENOMIC DNA]</scope>
    <source>
        <strain evidence="2 3">RMAS</strain>
    </source>
</reference>
<dbReference type="EMBL" id="AP025698">
    <property type="protein sequence ID" value="BDH78857.1"/>
    <property type="molecule type" value="Genomic_DNA"/>
</dbReference>
<gene>
    <name evidence="2" type="ORF">MTTB_02360</name>
</gene>
<evidence type="ECO:0000313" key="2">
    <source>
        <dbReference type="EMBL" id="BDH78857.1"/>
    </source>
</evidence>
<keyword evidence="1" id="KW-0472">Membrane</keyword>
<dbReference type="GeneID" id="71964744"/>
<evidence type="ECO:0000256" key="1">
    <source>
        <dbReference type="SAM" id="Phobius"/>
    </source>
</evidence>
<keyword evidence="1" id="KW-0812">Transmembrane</keyword>
<protein>
    <recommendedName>
        <fullName evidence="4">DUF4013 domain-containing protein</fullName>
    </recommendedName>
</protein>
<evidence type="ECO:0000313" key="3">
    <source>
        <dbReference type="Proteomes" id="UP000831817"/>
    </source>
</evidence>
<feature type="transmembrane region" description="Helical" evidence="1">
    <location>
        <begin position="46"/>
        <end position="68"/>
    </location>
</feature>